<gene>
    <name evidence="1" type="ORF">C4B59_06925</name>
</gene>
<evidence type="ECO:0000313" key="2">
    <source>
        <dbReference type="Proteomes" id="UP000248329"/>
    </source>
</evidence>
<dbReference type="Proteomes" id="UP000248329">
    <property type="component" value="Unassembled WGS sequence"/>
</dbReference>
<comment type="caution">
    <text evidence="1">The sequence shown here is derived from an EMBL/GenBank/DDBJ whole genome shotgun (WGS) entry which is preliminary data.</text>
</comment>
<protein>
    <submittedName>
        <fullName evidence="1">PIN domain protein</fullName>
    </submittedName>
</protein>
<name>A0AC61L368_9EURY</name>
<sequence length="157" mass="18081">MDKTKQRIYIDTSVIGGCEDYEFSKWSIQLFEEFRQGLKTAVISNLTRRELERAPESVKKNLLSLPDTDVENVSLTEEAESLAQNYIDDRVVGARHIADAQHIAIASVERVDVLVSWNFQHIVNLDRIHAFNSVNLKLGYLMLEIRSPREVIHEKEI</sequence>
<proteinExistence type="predicted"/>
<dbReference type="EMBL" id="PQXF01000010">
    <property type="protein sequence ID" value="PXF60895.1"/>
    <property type="molecule type" value="Genomic_DNA"/>
</dbReference>
<reference evidence="1" key="1">
    <citation type="submission" date="2018-01" db="EMBL/GenBank/DDBJ databases">
        <authorList>
            <person name="Krukenberg V."/>
        </authorList>
    </citation>
    <scope>NUCLEOTIDE SEQUENCE</scope>
    <source>
        <strain evidence="1">E20ANME2</strain>
    </source>
</reference>
<accession>A0AC61L368</accession>
<evidence type="ECO:0000313" key="1">
    <source>
        <dbReference type="EMBL" id="PXF60895.1"/>
    </source>
</evidence>
<organism evidence="1 2">
    <name type="scientific">Candidatus Methanogaster sp</name>
    <dbReference type="NCBI Taxonomy" id="3386292"/>
    <lineage>
        <taxon>Archaea</taxon>
        <taxon>Methanobacteriati</taxon>
        <taxon>Methanobacteriota</taxon>
        <taxon>Stenosarchaea group</taxon>
        <taxon>Methanomicrobia</taxon>
        <taxon>Methanosarcinales</taxon>
        <taxon>ANME-2 cluster</taxon>
        <taxon>Candidatus Methanogasteraceae</taxon>
        <taxon>Candidatus Methanogaster</taxon>
    </lineage>
</organism>